<protein>
    <submittedName>
        <fullName evidence="6">GCN5-related N-acetyltransferase</fullName>
    </submittedName>
</protein>
<dbReference type="PROSITE" id="PS51186">
    <property type="entry name" value="GNAT"/>
    <property type="match status" value="1"/>
</dbReference>
<dbReference type="eggNOG" id="COG1670">
    <property type="taxonomic scope" value="Bacteria"/>
</dbReference>
<dbReference type="PATRIC" id="fig|907348.3.peg.1594"/>
<dbReference type="RefSeq" id="WP_002704488.1">
    <property type="nucleotide sequence ID" value="NZ_AGRW01000047.1"/>
</dbReference>
<gene>
    <name evidence="6" type="ORF">TresaDRAFT_1027</name>
</gene>
<accession>H7EL13</accession>
<evidence type="ECO:0000256" key="1">
    <source>
        <dbReference type="ARBA" id="ARBA00004141"/>
    </source>
</evidence>
<organism evidence="6 7">
    <name type="scientific">Treponema saccharophilum DSM 2985</name>
    <dbReference type="NCBI Taxonomy" id="907348"/>
    <lineage>
        <taxon>Bacteria</taxon>
        <taxon>Pseudomonadati</taxon>
        <taxon>Spirochaetota</taxon>
        <taxon>Spirochaetia</taxon>
        <taxon>Spirochaetales</taxon>
        <taxon>Treponemataceae</taxon>
        <taxon>Treponema</taxon>
    </lineage>
</organism>
<name>H7EL13_9SPIR</name>
<feature type="domain" description="N-acetyltransferase" evidence="5">
    <location>
        <begin position="8"/>
        <end position="169"/>
    </location>
</feature>
<dbReference type="Pfam" id="PF13302">
    <property type="entry name" value="Acetyltransf_3"/>
    <property type="match status" value="1"/>
</dbReference>
<dbReference type="PROSITE" id="PS01346">
    <property type="entry name" value="CLAUDIN"/>
    <property type="match status" value="1"/>
</dbReference>
<keyword evidence="6" id="KW-0808">Transferase</keyword>
<evidence type="ECO:0000313" key="7">
    <source>
        <dbReference type="Proteomes" id="UP000003571"/>
    </source>
</evidence>
<dbReference type="InterPro" id="IPR051531">
    <property type="entry name" value="N-acetyltransferase"/>
</dbReference>
<evidence type="ECO:0000256" key="2">
    <source>
        <dbReference type="ARBA" id="ARBA00022692"/>
    </source>
</evidence>
<dbReference type="OrthoDB" id="9798081at2"/>
<dbReference type="InterPro" id="IPR000182">
    <property type="entry name" value="GNAT_dom"/>
</dbReference>
<keyword evidence="4" id="KW-0472">Membrane</keyword>
<dbReference type="GO" id="GO:0016020">
    <property type="term" value="C:membrane"/>
    <property type="evidence" value="ECO:0007669"/>
    <property type="project" value="UniProtKB-SubCell"/>
</dbReference>
<dbReference type="EMBL" id="AGRW01000047">
    <property type="protein sequence ID" value="EIC01738.1"/>
    <property type="molecule type" value="Genomic_DNA"/>
</dbReference>
<dbReference type="PANTHER" id="PTHR43792">
    <property type="entry name" value="GNAT FAMILY, PUTATIVE (AFU_ORTHOLOGUE AFUA_3G00765)-RELATED-RELATED"/>
    <property type="match status" value="1"/>
</dbReference>
<dbReference type="Gene3D" id="3.40.630.30">
    <property type="match status" value="1"/>
</dbReference>
<reference evidence="6 7" key="1">
    <citation type="submission" date="2011-09" db="EMBL/GenBank/DDBJ databases">
        <title>The draft genome of Treponema saccharophilum DSM 2985.</title>
        <authorList>
            <consortium name="US DOE Joint Genome Institute (JGI-PGF)"/>
            <person name="Lucas S."/>
            <person name="Copeland A."/>
            <person name="Lapidus A."/>
            <person name="Glavina del Rio T."/>
            <person name="Dalin E."/>
            <person name="Tice H."/>
            <person name="Bruce D."/>
            <person name="Goodwin L."/>
            <person name="Pitluck S."/>
            <person name="Peters L."/>
            <person name="Kyrpides N."/>
            <person name="Mavromatis K."/>
            <person name="Ivanova N."/>
            <person name="Markowitz V."/>
            <person name="Cheng J.-F."/>
            <person name="Hugenholtz P."/>
            <person name="Woyke T."/>
            <person name="Wu D."/>
            <person name="Gronow S."/>
            <person name="Wellnitz S."/>
            <person name="Brambilla E."/>
            <person name="Klenk H.-P."/>
            <person name="Eisen J.A."/>
        </authorList>
    </citation>
    <scope>NUCLEOTIDE SEQUENCE [LARGE SCALE GENOMIC DNA]</scope>
    <source>
        <strain evidence="6 7">DSM 2985</strain>
    </source>
</reference>
<dbReference type="SUPFAM" id="SSF55729">
    <property type="entry name" value="Acyl-CoA N-acyltransferases (Nat)"/>
    <property type="match status" value="1"/>
</dbReference>
<keyword evidence="2" id="KW-0812">Transmembrane</keyword>
<dbReference type="InterPro" id="IPR017974">
    <property type="entry name" value="Claudin_CS"/>
</dbReference>
<evidence type="ECO:0000259" key="5">
    <source>
        <dbReference type="PROSITE" id="PS51186"/>
    </source>
</evidence>
<sequence length="169" mass="19518">MILETERLFLREMTPEDADALALVLSDPESMKFYPHPFSREEVENWIKWNQGNYEKYGFGLWAVCLKESGEMIGDCGITMQQVENDFFPEIGYHLRKEFRGEGYATEAAKACAEFAKTRGMKKIISYMKSDNLPSRHVAERNGMKFAKAFTKTVMGKVVEDEVLYMKDL</sequence>
<dbReference type="CDD" id="cd04301">
    <property type="entry name" value="NAT_SF"/>
    <property type="match status" value="1"/>
</dbReference>
<dbReference type="AlphaFoldDB" id="H7EL13"/>
<evidence type="ECO:0000256" key="4">
    <source>
        <dbReference type="ARBA" id="ARBA00023136"/>
    </source>
</evidence>
<keyword evidence="7" id="KW-1185">Reference proteome</keyword>
<proteinExistence type="predicted"/>
<dbReference type="STRING" id="907348.TresaDRAFT_1027"/>
<dbReference type="PANTHER" id="PTHR43792:SF1">
    <property type="entry name" value="N-ACETYLTRANSFERASE DOMAIN-CONTAINING PROTEIN"/>
    <property type="match status" value="1"/>
</dbReference>
<keyword evidence="3" id="KW-1133">Transmembrane helix</keyword>
<comment type="caution">
    <text evidence="6">The sequence shown here is derived from an EMBL/GenBank/DDBJ whole genome shotgun (WGS) entry which is preliminary data.</text>
</comment>
<dbReference type="InterPro" id="IPR016181">
    <property type="entry name" value="Acyl_CoA_acyltransferase"/>
</dbReference>
<dbReference type="Proteomes" id="UP000003571">
    <property type="component" value="Unassembled WGS sequence"/>
</dbReference>
<comment type="subcellular location">
    <subcellularLocation>
        <location evidence="1">Membrane</location>
        <topology evidence="1">Multi-pass membrane protein</topology>
    </subcellularLocation>
</comment>
<dbReference type="GO" id="GO:0016747">
    <property type="term" value="F:acyltransferase activity, transferring groups other than amino-acyl groups"/>
    <property type="evidence" value="ECO:0007669"/>
    <property type="project" value="InterPro"/>
</dbReference>
<evidence type="ECO:0000313" key="6">
    <source>
        <dbReference type="EMBL" id="EIC01738.1"/>
    </source>
</evidence>
<evidence type="ECO:0000256" key="3">
    <source>
        <dbReference type="ARBA" id="ARBA00022989"/>
    </source>
</evidence>